<protein>
    <submittedName>
        <fullName evidence="2">Uncharacterized protein</fullName>
    </submittedName>
</protein>
<evidence type="ECO:0000313" key="2">
    <source>
        <dbReference type="EMBL" id="RVE64543.1"/>
    </source>
</evidence>
<accession>A0A3S2PYF7</accession>
<name>A0A3S2PYF7_ORYJA</name>
<gene>
    <name evidence="2" type="ORF">OJAV_G00126830</name>
</gene>
<dbReference type="Proteomes" id="UP000283210">
    <property type="component" value="Chromosome 13"/>
</dbReference>
<evidence type="ECO:0000256" key="1">
    <source>
        <dbReference type="SAM" id="MobiDB-lite"/>
    </source>
</evidence>
<organism evidence="2 3">
    <name type="scientific">Oryzias javanicus</name>
    <name type="common">Javanese ricefish</name>
    <name type="synonym">Aplocheilus javanicus</name>
    <dbReference type="NCBI Taxonomy" id="123683"/>
    <lineage>
        <taxon>Eukaryota</taxon>
        <taxon>Metazoa</taxon>
        <taxon>Chordata</taxon>
        <taxon>Craniata</taxon>
        <taxon>Vertebrata</taxon>
        <taxon>Euteleostomi</taxon>
        <taxon>Actinopterygii</taxon>
        <taxon>Neopterygii</taxon>
        <taxon>Teleostei</taxon>
        <taxon>Neoteleostei</taxon>
        <taxon>Acanthomorphata</taxon>
        <taxon>Ovalentaria</taxon>
        <taxon>Atherinomorphae</taxon>
        <taxon>Beloniformes</taxon>
        <taxon>Adrianichthyidae</taxon>
        <taxon>Oryziinae</taxon>
        <taxon>Oryzias</taxon>
    </lineage>
</organism>
<reference evidence="2 3" key="1">
    <citation type="submission" date="2018-11" db="EMBL/GenBank/DDBJ databases">
        <authorList>
            <person name="Lopez-Roques C."/>
            <person name="Donnadieu C."/>
            <person name="Bouchez O."/>
            <person name="Klopp C."/>
            <person name="Cabau C."/>
            <person name="Zahm M."/>
        </authorList>
    </citation>
    <scope>NUCLEOTIDE SEQUENCE [LARGE SCALE GENOMIC DNA]</scope>
    <source>
        <strain evidence="2">RS831</strain>
        <tissue evidence="2">Whole body</tissue>
    </source>
</reference>
<sequence>MALIVSGRGDPFFLTSHFSRALVPPGAGPKDMKTPGGLQTKTRRCTGRGRGEEGKNLLEEGPLFLLGRDRALLGWEFDAAVLVKQASKEKAGNDDAQRITSTLDSQATIQCAHMCIHSGAMIQF</sequence>
<evidence type="ECO:0000313" key="3">
    <source>
        <dbReference type="Proteomes" id="UP000283210"/>
    </source>
</evidence>
<proteinExistence type="predicted"/>
<keyword evidence="3" id="KW-1185">Reference proteome</keyword>
<dbReference type="AlphaFoldDB" id="A0A3S2PYF7"/>
<feature type="region of interest" description="Disordered" evidence="1">
    <location>
        <begin position="24"/>
        <end position="54"/>
    </location>
</feature>
<dbReference type="EMBL" id="CM012449">
    <property type="protein sequence ID" value="RVE64543.1"/>
    <property type="molecule type" value="Genomic_DNA"/>
</dbReference>
<reference evidence="2 3" key="2">
    <citation type="submission" date="2019-01" db="EMBL/GenBank/DDBJ databases">
        <title>A chromosome length genome reference of the Java medaka (oryzias javanicus).</title>
        <authorList>
            <person name="Herpin A."/>
            <person name="Takehana Y."/>
            <person name="Naruse K."/>
            <person name="Ansai S."/>
            <person name="Kawaguchi M."/>
        </authorList>
    </citation>
    <scope>NUCLEOTIDE SEQUENCE [LARGE SCALE GENOMIC DNA]</scope>
    <source>
        <strain evidence="2">RS831</strain>
        <tissue evidence="2">Whole body</tissue>
    </source>
</reference>